<dbReference type="PANTHER" id="PTHR13018:SF5">
    <property type="entry name" value="RE44586P"/>
    <property type="match status" value="1"/>
</dbReference>
<feature type="compositionally biased region" description="Basic and acidic residues" evidence="1">
    <location>
        <begin position="154"/>
        <end position="186"/>
    </location>
</feature>
<evidence type="ECO:0000259" key="4">
    <source>
        <dbReference type="Pfam" id="PF14703"/>
    </source>
</evidence>
<dbReference type="EMBL" id="BRYA01000570">
    <property type="protein sequence ID" value="GMI23479.1"/>
    <property type="molecule type" value="Genomic_DNA"/>
</dbReference>
<dbReference type="Pfam" id="PF14703">
    <property type="entry name" value="PHM7_cyt"/>
    <property type="match status" value="1"/>
</dbReference>
<evidence type="ECO:0000313" key="6">
    <source>
        <dbReference type="Proteomes" id="UP001165065"/>
    </source>
</evidence>
<dbReference type="Pfam" id="PF04547">
    <property type="entry name" value="Anoctamin"/>
    <property type="match status" value="1"/>
</dbReference>
<feature type="transmembrane region" description="Helical" evidence="2">
    <location>
        <begin position="838"/>
        <end position="866"/>
    </location>
</feature>
<feature type="transmembrane region" description="Helical" evidence="2">
    <location>
        <begin position="365"/>
        <end position="386"/>
    </location>
</feature>
<accession>A0A9W7FY13</accession>
<dbReference type="GO" id="GO:0005886">
    <property type="term" value="C:plasma membrane"/>
    <property type="evidence" value="ECO:0007669"/>
    <property type="project" value="TreeGrafter"/>
</dbReference>
<dbReference type="Proteomes" id="UP001165065">
    <property type="component" value="Unassembled WGS sequence"/>
</dbReference>
<dbReference type="GO" id="GO:0005227">
    <property type="term" value="F:calcium-activated cation channel activity"/>
    <property type="evidence" value="ECO:0007669"/>
    <property type="project" value="InterPro"/>
</dbReference>
<name>A0A9W7FY13_9STRA</name>
<feature type="transmembrane region" description="Helical" evidence="2">
    <location>
        <begin position="948"/>
        <end position="964"/>
    </location>
</feature>
<comment type="caution">
    <text evidence="5">The sequence shown here is derived from an EMBL/GenBank/DDBJ whole genome shotgun (WGS) entry which is preliminary data.</text>
</comment>
<keyword evidence="2" id="KW-0812">Transmembrane</keyword>
<evidence type="ECO:0000256" key="1">
    <source>
        <dbReference type="SAM" id="MobiDB-lite"/>
    </source>
</evidence>
<dbReference type="AlphaFoldDB" id="A0A9W7FY13"/>
<keyword evidence="2" id="KW-1133">Transmembrane helix</keyword>
<dbReference type="InterPro" id="IPR045122">
    <property type="entry name" value="Csc1-like"/>
</dbReference>
<feature type="transmembrane region" description="Helical" evidence="2">
    <location>
        <begin position="590"/>
        <end position="608"/>
    </location>
</feature>
<dbReference type="InterPro" id="IPR049452">
    <property type="entry name" value="Anoctamin_TM"/>
</dbReference>
<keyword evidence="2" id="KW-0472">Membrane</keyword>
<feature type="domain" description="CSC1/OSCA1-like cytosolic" evidence="4">
    <location>
        <begin position="406"/>
        <end position="575"/>
    </location>
</feature>
<evidence type="ECO:0000256" key="2">
    <source>
        <dbReference type="SAM" id="Phobius"/>
    </source>
</evidence>
<protein>
    <recommendedName>
        <fullName evidence="7">CSC1/OSCA1-like cytosolic domain-containing protein</fullName>
    </recommendedName>
</protein>
<feature type="region of interest" description="Disordered" evidence="1">
    <location>
        <begin position="1"/>
        <end position="23"/>
    </location>
</feature>
<dbReference type="OrthoDB" id="297739at2759"/>
<feature type="transmembrane region" description="Helical" evidence="2">
    <location>
        <begin position="764"/>
        <end position="785"/>
    </location>
</feature>
<evidence type="ECO:0000313" key="5">
    <source>
        <dbReference type="EMBL" id="GMI23479.1"/>
    </source>
</evidence>
<organism evidence="5 6">
    <name type="scientific">Triparma columacea</name>
    <dbReference type="NCBI Taxonomy" id="722753"/>
    <lineage>
        <taxon>Eukaryota</taxon>
        <taxon>Sar</taxon>
        <taxon>Stramenopiles</taxon>
        <taxon>Ochrophyta</taxon>
        <taxon>Bolidophyceae</taxon>
        <taxon>Parmales</taxon>
        <taxon>Triparmaceae</taxon>
        <taxon>Triparma</taxon>
    </lineage>
</organism>
<feature type="transmembrane region" description="Helical" evidence="2">
    <location>
        <begin position="676"/>
        <end position="698"/>
    </location>
</feature>
<dbReference type="InterPro" id="IPR027815">
    <property type="entry name" value="CSC1/OSCA1-like_cyt"/>
</dbReference>
<feature type="transmembrane region" description="Helical" evidence="2">
    <location>
        <begin position="290"/>
        <end position="310"/>
    </location>
</feature>
<feature type="region of interest" description="Disordered" evidence="1">
    <location>
        <begin position="154"/>
        <end position="192"/>
    </location>
</feature>
<feature type="domain" description="Anoctamin transmembrane" evidence="3">
    <location>
        <begin position="578"/>
        <end position="942"/>
    </location>
</feature>
<keyword evidence="6" id="KW-1185">Reference proteome</keyword>
<evidence type="ECO:0008006" key="7">
    <source>
        <dbReference type="Google" id="ProtNLM"/>
    </source>
</evidence>
<feature type="transmembrane region" description="Helical" evidence="2">
    <location>
        <begin position="718"/>
        <end position="737"/>
    </location>
</feature>
<dbReference type="PANTHER" id="PTHR13018">
    <property type="entry name" value="PROBABLE MEMBRANE PROTEIN DUF221-RELATED"/>
    <property type="match status" value="1"/>
</dbReference>
<gene>
    <name evidence="5" type="ORF">TrCOL_g1878</name>
</gene>
<reference evidence="6" key="1">
    <citation type="journal article" date="2023" name="Commun. Biol.">
        <title>Genome analysis of Parmales, the sister group of diatoms, reveals the evolutionary specialization of diatoms from phago-mixotrophs to photoautotrophs.</title>
        <authorList>
            <person name="Ban H."/>
            <person name="Sato S."/>
            <person name="Yoshikawa S."/>
            <person name="Yamada K."/>
            <person name="Nakamura Y."/>
            <person name="Ichinomiya M."/>
            <person name="Sato N."/>
            <person name="Blanc-Mathieu R."/>
            <person name="Endo H."/>
            <person name="Kuwata A."/>
            <person name="Ogata H."/>
        </authorList>
    </citation>
    <scope>NUCLEOTIDE SEQUENCE [LARGE SCALE GENOMIC DNA]</scope>
</reference>
<sequence>MSQAKGEAMVQTPMGAGEDDGNPVLLNLSDAPKLASNADGLLSLQSIKARAKATVKQAVKPDISRFQHWESPLLRELLVNHDVEVRGANRAPHDFLVGVCDDVFKDKPMPPPPQALTLQETITLNRAALRVQRNYIARKAKQIEEQYRRAHEEQNRRLMGHRGIEPDLHNSGERSRRASTADHQRAAEASMMSRCKTHKKGNVTKMDRKELQQEIKEEWHMPSVRYAQKYHLMNHPHKAGGDMRGYDYKKTTLGRHCVIGGCGEQLDLWDEGQVSEFGQFGSGITNYFKFLKWCTWIFFILSIMQIPALVMNSWGAGNQYEGASIAILSVGNLGDSINITSVSLPFCNGDDYQNFDCTIKKSDLAYYYSLLDCLCTAFVLIGWLWLRSFEKKERDNLDRATVTASDYTVRLPKIPSDTKEIELKGHFARITGEAVAEVSLAFDNAREIELYFERGKLMKERFLTVQKLRYQHTMMKKFGDHVGDPDEIEYLLKHRDKISKKIEDLDTERAINVKTFPNAIQAFVTFETEKGLIKAINAYSLSWWRNLCYPKALRFKGQRLKVKVAPEPSTILWENLEYTNFDRQMRKAKTTAVAIAAIIISIVVSFFAREVQETALDKGGLEECPLMWDEMSTFDKASRISSEKDSPILHCYCNELGFVEQYNDPLCKDYVKAQTIALATVIGACCSVTGINTFFTWLMNKSAKYEKHQSMDSMEASVMSRTFLLKFINTGCLVLLYNQEWLKTGLGISLTVDADFSKSWYETAGQSLIGIMIMTILSPHISPWYRMRTMTNRIKEILSNKVDLKGEVDEVPFYTQDDMNAVFLGPEFHMDLRYSQALVNFFICFMYMAGMPIMPFIGCACFYVNYWADKYLFCNFYRIPPQYSDTMGRMATWLLGLSIVVHLLMSIWILGNKAIFVSESFDAGQAMEEYESDYNPLQFHDSLKQRHVVPLAAFLCLIVGGWFINRQTKEFTHFTKNIINFFTCGSGNKTDTLMSTMNTVDITYTRAKERGLIKGLNTYNILRNPKYIEAFNIDQDFADKHKHVASIRKLNLNNRTMSVENRAGEEGGFVGTVGDDRL</sequence>
<evidence type="ECO:0000259" key="3">
    <source>
        <dbReference type="Pfam" id="PF04547"/>
    </source>
</evidence>
<feature type="transmembrane region" description="Helical" evidence="2">
    <location>
        <begin position="890"/>
        <end position="910"/>
    </location>
</feature>
<proteinExistence type="predicted"/>